<dbReference type="PROSITE" id="PS00394">
    <property type="entry name" value="DNA_PHOTOLYASES_1_1"/>
    <property type="match status" value="1"/>
</dbReference>
<feature type="binding site" evidence="5">
    <location>
        <position position="336"/>
    </location>
    <ligand>
        <name>FAD</name>
        <dbReference type="ChEBI" id="CHEBI:57692"/>
    </ligand>
</feature>
<keyword evidence="4" id="KW-0157">Chromophore</keyword>
<dbReference type="InterPro" id="IPR002081">
    <property type="entry name" value="Cryptochrome/DNA_photolyase_1"/>
</dbReference>
<evidence type="ECO:0000259" key="7">
    <source>
        <dbReference type="PROSITE" id="PS51645"/>
    </source>
</evidence>
<evidence type="ECO:0000256" key="2">
    <source>
        <dbReference type="ARBA" id="ARBA00022630"/>
    </source>
</evidence>
<evidence type="ECO:0000256" key="3">
    <source>
        <dbReference type="ARBA" id="ARBA00022827"/>
    </source>
</evidence>
<accession>A0A2R6RZM1</accession>
<dbReference type="SUPFAM" id="SSF48173">
    <property type="entry name" value="Cryptochrome/photolyase FAD-binding domain"/>
    <property type="match status" value="1"/>
</dbReference>
<dbReference type="Pfam" id="PF00875">
    <property type="entry name" value="DNA_photolyase"/>
    <property type="match status" value="1"/>
</dbReference>
<feature type="region of interest" description="Disordered" evidence="6">
    <location>
        <begin position="1"/>
        <end position="21"/>
    </location>
</feature>
<dbReference type="InterPro" id="IPR005101">
    <property type="entry name" value="Cryptochr/Photolyase_FAD-bd"/>
</dbReference>
<feature type="binding site" evidence="5">
    <location>
        <begin position="293"/>
        <end position="297"/>
    </location>
    <ligand>
        <name>FAD</name>
        <dbReference type="ChEBI" id="CHEBI:57692"/>
    </ligand>
</feature>
<dbReference type="InterPro" id="IPR036155">
    <property type="entry name" value="Crypto/Photolyase_N_sf"/>
</dbReference>
<dbReference type="SUPFAM" id="SSF52425">
    <property type="entry name" value="Cryptochrome/photolyase, N-terminal domain"/>
    <property type="match status" value="1"/>
</dbReference>
<dbReference type="PANTHER" id="PTHR11455">
    <property type="entry name" value="CRYPTOCHROME"/>
    <property type="match status" value="1"/>
</dbReference>
<evidence type="ECO:0000256" key="5">
    <source>
        <dbReference type="PIRSR" id="PIRSR602081-1"/>
    </source>
</evidence>
<name>A0A2R6RZM1_9APHY</name>
<keyword evidence="3 5" id="KW-0274">FAD</keyword>
<feature type="binding site" evidence="5">
    <location>
        <position position="281"/>
    </location>
    <ligand>
        <name>FAD</name>
        <dbReference type="ChEBI" id="CHEBI:57692"/>
    </ligand>
</feature>
<protein>
    <recommendedName>
        <fullName evidence="7">Photolyase/cryptochrome alpha/beta domain-containing protein</fullName>
    </recommendedName>
</protein>
<gene>
    <name evidence="8" type="ORF">PHLCEN_2v1633</name>
</gene>
<comment type="similarity">
    <text evidence="1">Belongs to the DNA photolyase class-1 family.</text>
</comment>
<evidence type="ECO:0000256" key="1">
    <source>
        <dbReference type="ARBA" id="ARBA00005862"/>
    </source>
</evidence>
<dbReference type="Pfam" id="PF03441">
    <property type="entry name" value="FAD_binding_7"/>
    <property type="match status" value="1"/>
</dbReference>
<dbReference type="GO" id="GO:0005737">
    <property type="term" value="C:cytoplasm"/>
    <property type="evidence" value="ECO:0007669"/>
    <property type="project" value="TreeGrafter"/>
</dbReference>
<dbReference type="InterPro" id="IPR014729">
    <property type="entry name" value="Rossmann-like_a/b/a_fold"/>
</dbReference>
<dbReference type="GO" id="GO:0005634">
    <property type="term" value="C:nucleus"/>
    <property type="evidence" value="ECO:0007669"/>
    <property type="project" value="TreeGrafter"/>
</dbReference>
<dbReference type="STRING" id="98765.A0A2R6RZM1"/>
<evidence type="ECO:0000256" key="6">
    <source>
        <dbReference type="SAM" id="MobiDB-lite"/>
    </source>
</evidence>
<organism evidence="8 9">
    <name type="scientific">Hermanssonia centrifuga</name>
    <dbReference type="NCBI Taxonomy" id="98765"/>
    <lineage>
        <taxon>Eukaryota</taxon>
        <taxon>Fungi</taxon>
        <taxon>Dikarya</taxon>
        <taxon>Basidiomycota</taxon>
        <taxon>Agaricomycotina</taxon>
        <taxon>Agaricomycetes</taxon>
        <taxon>Polyporales</taxon>
        <taxon>Meruliaceae</taxon>
        <taxon>Hermanssonia</taxon>
    </lineage>
</organism>
<feature type="binding site" evidence="5">
    <location>
        <begin position="339"/>
        <end position="346"/>
    </location>
    <ligand>
        <name>FAD</name>
        <dbReference type="ChEBI" id="CHEBI:57692"/>
    </ligand>
</feature>
<reference evidence="8 9" key="1">
    <citation type="submission" date="2018-02" db="EMBL/GenBank/DDBJ databases">
        <title>Genome sequence of the basidiomycete white-rot fungus Phlebia centrifuga.</title>
        <authorList>
            <person name="Granchi Z."/>
            <person name="Peng M."/>
            <person name="de Vries R.P."/>
            <person name="Hilden K."/>
            <person name="Makela M.R."/>
            <person name="Grigoriev I."/>
            <person name="Riley R."/>
        </authorList>
    </citation>
    <scope>NUCLEOTIDE SEQUENCE [LARGE SCALE GENOMIC DNA]</scope>
    <source>
        <strain evidence="8 9">FBCC195</strain>
    </source>
</reference>
<dbReference type="GO" id="GO:0032922">
    <property type="term" value="P:circadian regulation of gene expression"/>
    <property type="evidence" value="ECO:0007669"/>
    <property type="project" value="TreeGrafter"/>
</dbReference>
<feature type="compositionally biased region" description="Polar residues" evidence="6">
    <location>
        <begin position="8"/>
        <end position="17"/>
    </location>
</feature>
<dbReference type="GO" id="GO:0003677">
    <property type="term" value="F:DNA binding"/>
    <property type="evidence" value="ECO:0007669"/>
    <property type="project" value="TreeGrafter"/>
</dbReference>
<evidence type="ECO:0000256" key="4">
    <source>
        <dbReference type="ARBA" id="ARBA00022991"/>
    </source>
</evidence>
<dbReference type="PRINTS" id="PR00147">
    <property type="entry name" value="DNAPHOTLYASE"/>
</dbReference>
<comment type="cofactor">
    <cofactor evidence="5">
        <name>FAD</name>
        <dbReference type="ChEBI" id="CHEBI:57692"/>
    </cofactor>
    <text evidence="5">Binds 1 FAD per subunit.</text>
</comment>
<dbReference type="AlphaFoldDB" id="A0A2R6RZM1"/>
<dbReference type="InterPro" id="IPR006050">
    <property type="entry name" value="DNA_photolyase_N"/>
</dbReference>
<dbReference type="Proteomes" id="UP000186601">
    <property type="component" value="Unassembled WGS sequence"/>
</dbReference>
<keyword evidence="9" id="KW-1185">Reference proteome</keyword>
<dbReference type="GO" id="GO:0071949">
    <property type="term" value="F:FAD binding"/>
    <property type="evidence" value="ECO:0007669"/>
    <property type="project" value="TreeGrafter"/>
</dbReference>
<dbReference type="Gene3D" id="1.25.40.80">
    <property type="match status" value="1"/>
</dbReference>
<dbReference type="Gene3D" id="3.40.50.620">
    <property type="entry name" value="HUPs"/>
    <property type="match status" value="1"/>
</dbReference>
<feature type="domain" description="Photolyase/cryptochrome alpha/beta" evidence="7">
    <location>
        <begin position="86"/>
        <end position="224"/>
    </location>
</feature>
<dbReference type="GO" id="GO:0006950">
    <property type="term" value="P:response to stress"/>
    <property type="evidence" value="ECO:0007669"/>
    <property type="project" value="UniProtKB-ARBA"/>
</dbReference>
<dbReference type="InterPro" id="IPR036134">
    <property type="entry name" value="Crypto/Photolyase_FAD-like_sf"/>
</dbReference>
<dbReference type="GO" id="GO:0006139">
    <property type="term" value="P:nucleobase-containing compound metabolic process"/>
    <property type="evidence" value="ECO:0007669"/>
    <property type="project" value="UniProtKB-ARBA"/>
</dbReference>
<dbReference type="EMBL" id="MLYV02000126">
    <property type="protein sequence ID" value="PSS35478.1"/>
    <property type="molecule type" value="Genomic_DNA"/>
</dbReference>
<dbReference type="InterPro" id="IPR018394">
    <property type="entry name" value="DNA_photolyase_1_CS_C"/>
</dbReference>
<evidence type="ECO:0000313" key="9">
    <source>
        <dbReference type="Proteomes" id="UP000186601"/>
    </source>
</evidence>
<sequence>MTKRARTLSRSSQSTGTPVKPEVTVASATASNASGHALKRTRTDVEFLPKKIATVECAAKADSSPPFVKLMEYMQSTVIASAKGDAVVYWMRMEDMRINDNRAFTQASAQARKDNIPLVVLFVLSPQDYVAHDRSARRIDFMLRNLGVLKESLAKLHIPLHTILHLTRKTLPSRVLSTLSEWHATYLYANVEHELDELRRDIQVCELAKRDDKIKCTFLHDKCIIAPGIVKTKEGRGYTMLRQFLYVKAQSSRLGTVDPLACGVSMPPKGSAGSASRVNKYKDARDRVDADTTSRLSPYLAAGVISARECVRATMELSENQSKKIDVSKETGVGRWVQELAWRDFYTHVLALFPRVSMGRPFQEKFASVSWETNEEHLQAWKDGRTGVPIVDAGMRQVNKMGWMHNRLRMITAMYLVKDLMIDWRLGEKKALLRSPSVGELTYGIKPRSSH</sequence>
<dbReference type="GO" id="GO:0043153">
    <property type="term" value="P:entrainment of circadian clock by photoperiod"/>
    <property type="evidence" value="ECO:0007669"/>
    <property type="project" value="TreeGrafter"/>
</dbReference>
<dbReference type="Gene3D" id="1.10.579.10">
    <property type="entry name" value="DNA Cyclobutane Dipyrimidine Photolyase, subunit A, domain 3"/>
    <property type="match status" value="1"/>
</dbReference>
<comment type="caution">
    <text evidence="8">The sequence shown here is derived from an EMBL/GenBank/DDBJ whole genome shotgun (WGS) entry which is preliminary data.</text>
</comment>
<dbReference type="PROSITE" id="PS51645">
    <property type="entry name" value="PHR_CRY_ALPHA_BETA"/>
    <property type="match status" value="1"/>
</dbReference>
<keyword evidence="2 5" id="KW-0285">Flavoprotein</keyword>
<proteinExistence type="inferred from homology"/>
<evidence type="ECO:0000313" key="8">
    <source>
        <dbReference type="EMBL" id="PSS35478.1"/>
    </source>
</evidence>
<dbReference type="GO" id="GO:0003904">
    <property type="term" value="F:deoxyribodipyrimidine photo-lyase activity"/>
    <property type="evidence" value="ECO:0007669"/>
    <property type="project" value="TreeGrafter"/>
</dbReference>
<dbReference type="PANTHER" id="PTHR11455:SF18">
    <property type="entry name" value="SI:CH1073-390K14.1"/>
    <property type="match status" value="1"/>
</dbReference>
<dbReference type="OrthoDB" id="435881at2759"/>